<name>A0A1I3AQV1_9LACT</name>
<gene>
    <name evidence="2" type="ORF">SAMN04489868_101145</name>
</gene>
<dbReference type="Proteomes" id="UP000198668">
    <property type="component" value="Unassembled WGS sequence"/>
</dbReference>
<dbReference type="AlphaFoldDB" id="A0A1I3AQV1"/>
<protein>
    <submittedName>
        <fullName evidence="2">Uncharacterized protein</fullName>
    </submittedName>
</protein>
<dbReference type="RefSeq" id="WP_047392774.1">
    <property type="nucleotide sequence ID" value="NZ_FOQE01000001.1"/>
</dbReference>
<dbReference type="EMBL" id="FOQE01000001">
    <property type="protein sequence ID" value="SFH52435.1"/>
    <property type="molecule type" value="Genomic_DNA"/>
</dbReference>
<feature type="transmembrane region" description="Helical" evidence="1">
    <location>
        <begin position="98"/>
        <end position="116"/>
    </location>
</feature>
<keyword evidence="1" id="KW-0812">Transmembrane</keyword>
<evidence type="ECO:0000256" key="1">
    <source>
        <dbReference type="SAM" id="Phobius"/>
    </source>
</evidence>
<proteinExistence type="predicted"/>
<sequence>MAITVIRRTGWVGSASAITLKVNNEKVEKVRTRQQVEVDLPSNEANLTVTQAGAKSNEIVVKDGEIVEITSNKWYQLLFVLPFIIIFLPNLVSNVTLMLIGLVLLVGLAISAAFLFEAFHLKVVDETTNRTQ</sequence>
<accession>A0A1I3AQV1</accession>
<feature type="transmembrane region" description="Helical" evidence="1">
    <location>
        <begin position="74"/>
        <end position="92"/>
    </location>
</feature>
<evidence type="ECO:0000313" key="3">
    <source>
        <dbReference type="Proteomes" id="UP000198668"/>
    </source>
</evidence>
<dbReference type="OrthoDB" id="2389766at2"/>
<reference evidence="2 3" key="1">
    <citation type="submission" date="2016-10" db="EMBL/GenBank/DDBJ databases">
        <authorList>
            <person name="de Groot N.N."/>
        </authorList>
    </citation>
    <scope>NUCLEOTIDE SEQUENCE [LARGE SCALE GENOMIC DNA]</scope>
    <source>
        <strain evidence="2 3">DSM 27630</strain>
    </source>
</reference>
<organism evidence="2 3">
    <name type="scientific">Pisciglobus halotolerans</name>
    <dbReference type="NCBI Taxonomy" id="745365"/>
    <lineage>
        <taxon>Bacteria</taxon>
        <taxon>Bacillati</taxon>
        <taxon>Bacillota</taxon>
        <taxon>Bacilli</taxon>
        <taxon>Lactobacillales</taxon>
        <taxon>Carnobacteriaceae</taxon>
    </lineage>
</organism>
<keyword evidence="3" id="KW-1185">Reference proteome</keyword>
<evidence type="ECO:0000313" key="2">
    <source>
        <dbReference type="EMBL" id="SFH52435.1"/>
    </source>
</evidence>
<keyword evidence="1" id="KW-0472">Membrane</keyword>
<keyword evidence="1" id="KW-1133">Transmembrane helix</keyword>